<name>A0AAD2FZY9_9STRA</name>
<keyword evidence="2" id="KW-0812">Transmembrane</keyword>
<reference evidence="3" key="1">
    <citation type="submission" date="2023-08" db="EMBL/GenBank/DDBJ databases">
        <authorList>
            <person name="Audoor S."/>
            <person name="Bilcke G."/>
        </authorList>
    </citation>
    <scope>NUCLEOTIDE SEQUENCE</scope>
</reference>
<feature type="transmembrane region" description="Helical" evidence="2">
    <location>
        <begin position="61"/>
        <end position="81"/>
    </location>
</feature>
<feature type="transmembrane region" description="Helical" evidence="2">
    <location>
        <begin position="93"/>
        <end position="111"/>
    </location>
</feature>
<comment type="caution">
    <text evidence="3">The sequence shown here is derived from an EMBL/GenBank/DDBJ whole genome shotgun (WGS) entry which is preliminary data.</text>
</comment>
<evidence type="ECO:0000313" key="4">
    <source>
        <dbReference type="Proteomes" id="UP001295423"/>
    </source>
</evidence>
<feature type="transmembrane region" description="Helical" evidence="2">
    <location>
        <begin position="7"/>
        <end position="25"/>
    </location>
</feature>
<evidence type="ECO:0000256" key="2">
    <source>
        <dbReference type="SAM" id="Phobius"/>
    </source>
</evidence>
<protein>
    <submittedName>
        <fullName evidence="3">Uncharacterized protein</fullName>
    </submittedName>
</protein>
<evidence type="ECO:0000313" key="3">
    <source>
        <dbReference type="EMBL" id="CAJ1958756.1"/>
    </source>
</evidence>
<feature type="compositionally biased region" description="Gly residues" evidence="1">
    <location>
        <begin position="284"/>
        <end position="294"/>
    </location>
</feature>
<dbReference type="EMBL" id="CAKOGP040001980">
    <property type="protein sequence ID" value="CAJ1958756.1"/>
    <property type="molecule type" value="Genomic_DNA"/>
</dbReference>
<organism evidence="3 4">
    <name type="scientific">Cylindrotheca closterium</name>
    <dbReference type="NCBI Taxonomy" id="2856"/>
    <lineage>
        <taxon>Eukaryota</taxon>
        <taxon>Sar</taxon>
        <taxon>Stramenopiles</taxon>
        <taxon>Ochrophyta</taxon>
        <taxon>Bacillariophyta</taxon>
        <taxon>Bacillariophyceae</taxon>
        <taxon>Bacillariophycidae</taxon>
        <taxon>Bacillariales</taxon>
        <taxon>Bacillariaceae</taxon>
        <taxon>Cylindrotheca</taxon>
    </lineage>
</organism>
<keyword evidence="2" id="KW-1133">Transmembrane helix</keyword>
<proteinExistence type="predicted"/>
<dbReference type="Proteomes" id="UP001295423">
    <property type="component" value="Unassembled WGS sequence"/>
</dbReference>
<feature type="region of interest" description="Disordered" evidence="1">
    <location>
        <begin position="279"/>
        <end position="347"/>
    </location>
</feature>
<sequence>MVEISCVLAAVFLMTGNILKIVYYANVFRDNHGTFDWETYTTLDPGFISAQWETRISRHNLFLASGFMNTIGWLFLAYPILQMAWILSKGGSRALVLNVVIGLLCLAGAITELISNFVWLGMSYMSEYMVYLYGINPNEGDWLDRPDMPDDDGYGWRVLEMVHIVCRGFIIYVDSFEWIALAGVFIFTFASVRGWLQEDQTSFGSRWNTLGLFIGFVCILEFVAEILRFEENMRFSSRIFGIVSIIYAVLNRIIFIPAWILSLGVMIPRATMKMAFENPAHRQNGGGGGGGGGELQMTEIRPESAAHDGNDFTIDDVEEEEDHPPTTKDQGPARSPPPAAFTTTTTE</sequence>
<feature type="transmembrane region" description="Helical" evidence="2">
    <location>
        <begin position="239"/>
        <end position="267"/>
    </location>
</feature>
<feature type="transmembrane region" description="Helical" evidence="2">
    <location>
        <begin position="178"/>
        <end position="196"/>
    </location>
</feature>
<feature type="compositionally biased region" description="Basic and acidic residues" evidence="1">
    <location>
        <begin position="300"/>
        <end position="310"/>
    </location>
</feature>
<evidence type="ECO:0000256" key="1">
    <source>
        <dbReference type="SAM" id="MobiDB-lite"/>
    </source>
</evidence>
<feature type="transmembrane region" description="Helical" evidence="2">
    <location>
        <begin position="208"/>
        <end position="227"/>
    </location>
</feature>
<gene>
    <name evidence="3" type="ORF">CYCCA115_LOCUS17335</name>
</gene>
<keyword evidence="4" id="KW-1185">Reference proteome</keyword>
<feature type="compositionally biased region" description="Acidic residues" evidence="1">
    <location>
        <begin position="313"/>
        <end position="322"/>
    </location>
</feature>
<accession>A0AAD2FZY9</accession>
<keyword evidence="2" id="KW-0472">Membrane</keyword>
<dbReference type="AlphaFoldDB" id="A0AAD2FZY9"/>